<gene>
    <name evidence="2" type="ORF">AAHA92_11775</name>
</gene>
<name>A0ABD1HKQ4_SALDI</name>
<evidence type="ECO:0008006" key="4">
    <source>
        <dbReference type="Google" id="ProtNLM"/>
    </source>
</evidence>
<accession>A0ABD1HKQ4</accession>
<keyword evidence="1" id="KW-1133">Transmembrane helix</keyword>
<organism evidence="2 3">
    <name type="scientific">Salvia divinorum</name>
    <name type="common">Maria pastora</name>
    <name type="synonym">Diviner's sage</name>
    <dbReference type="NCBI Taxonomy" id="28513"/>
    <lineage>
        <taxon>Eukaryota</taxon>
        <taxon>Viridiplantae</taxon>
        <taxon>Streptophyta</taxon>
        <taxon>Embryophyta</taxon>
        <taxon>Tracheophyta</taxon>
        <taxon>Spermatophyta</taxon>
        <taxon>Magnoliopsida</taxon>
        <taxon>eudicotyledons</taxon>
        <taxon>Gunneridae</taxon>
        <taxon>Pentapetalae</taxon>
        <taxon>asterids</taxon>
        <taxon>lamiids</taxon>
        <taxon>Lamiales</taxon>
        <taxon>Lamiaceae</taxon>
        <taxon>Nepetoideae</taxon>
        <taxon>Mentheae</taxon>
        <taxon>Salviinae</taxon>
        <taxon>Salvia</taxon>
        <taxon>Salvia subgen. Calosphace</taxon>
    </lineage>
</organism>
<evidence type="ECO:0000313" key="2">
    <source>
        <dbReference type="EMBL" id="KAL1556113.1"/>
    </source>
</evidence>
<evidence type="ECO:0000256" key="1">
    <source>
        <dbReference type="SAM" id="Phobius"/>
    </source>
</evidence>
<comment type="caution">
    <text evidence="2">The sequence shown here is derived from an EMBL/GenBank/DDBJ whole genome shotgun (WGS) entry which is preliminary data.</text>
</comment>
<dbReference type="Proteomes" id="UP001567538">
    <property type="component" value="Unassembled WGS sequence"/>
</dbReference>
<keyword evidence="1" id="KW-0812">Transmembrane</keyword>
<proteinExistence type="predicted"/>
<keyword evidence="3" id="KW-1185">Reference proteome</keyword>
<dbReference type="PANTHER" id="PTHR33287">
    <property type="entry name" value="OS03G0453550 PROTEIN"/>
    <property type="match status" value="1"/>
</dbReference>
<reference evidence="2 3" key="1">
    <citation type="submission" date="2024-06" db="EMBL/GenBank/DDBJ databases">
        <title>A chromosome level genome sequence of Diviner's sage (Salvia divinorum).</title>
        <authorList>
            <person name="Ford S.A."/>
            <person name="Ro D.-K."/>
            <person name="Ness R.W."/>
            <person name="Phillips M.A."/>
        </authorList>
    </citation>
    <scope>NUCLEOTIDE SEQUENCE [LARGE SCALE GENOMIC DNA]</scope>
    <source>
        <strain evidence="2">SAF-2024a</strain>
        <tissue evidence="2">Leaf</tissue>
    </source>
</reference>
<dbReference type="EMBL" id="JBEAFC010000005">
    <property type="protein sequence ID" value="KAL1556113.1"/>
    <property type="molecule type" value="Genomic_DNA"/>
</dbReference>
<sequence>MAEGKDAHVVEIPVVDEEQRHRAAAMRSHPLGEISRSPGHFLLLKLWQREEDLFGRRMSRKESRMDSIRREIFHLCTQFFLFHGVFFTILFASSPPPHEGRCGEWWLPSLLSGCASAAIAVMVHCKLWRFWKVEGRLQRERAEARALMRCVQELRMKGASFDLGKEPSRGKRLKSSSVEIKWGPLTWCSRYRVTLLLVSFAGLALPSCRFMLCA</sequence>
<dbReference type="PANTHER" id="PTHR33287:SF3">
    <property type="entry name" value="OS03G0453550 PROTEIN"/>
    <property type="match status" value="1"/>
</dbReference>
<keyword evidence="1" id="KW-0472">Membrane</keyword>
<dbReference type="AlphaFoldDB" id="A0ABD1HKQ4"/>
<protein>
    <recommendedName>
        <fullName evidence="4">Transmembrane protein</fullName>
    </recommendedName>
</protein>
<feature type="transmembrane region" description="Helical" evidence="1">
    <location>
        <begin position="72"/>
        <end position="93"/>
    </location>
</feature>
<feature type="transmembrane region" description="Helical" evidence="1">
    <location>
        <begin position="105"/>
        <end position="131"/>
    </location>
</feature>
<evidence type="ECO:0000313" key="3">
    <source>
        <dbReference type="Proteomes" id="UP001567538"/>
    </source>
</evidence>